<keyword evidence="5" id="KW-1003">Cell membrane</keyword>
<evidence type="ECO:0000313" key="11">
    <source>
        <dbReference type="EMBL" id="ROR73731.1"/>
    </source>
</evidence>
<name>A0A3N2BEP3_9MICO</name>
<feature type="transmembrane region" description="Helical" evidence="9">
    <location>
        <begin position="79"/>
        <end position="98"/>
    </location>
</feature>
<comment type="similarity">
    <text evidence="3">Belongs to the major facilitator superfamily. TCR/Tet family.</text>
</comment>
<comment type="caution">
    <text evidence="11">The sequence shown here is derived from an EMBL/GenBank/DDBJ whole genome shotgun (WGS) entry which is preliminary data.</text>
</comment>
<feature type="transmembrane region" description="Helical" evidence="9">
    <location>
        <begin position="165"/>
        <end position="187"/>
    </location>
</feature>
<evidence type="ECO:0000256" key="3">
    <source>
        <dbReference type="ARBA" id="ARBA00007520"/>
    </source>
</evidence>
<evidence type="ECO:0000256" key="7">
    <source>
        <dbReference type="ARBA" id="ARBA00022989"/>
    </source>
</evidence>
<keyword evidence="4" id="KW-0813">Transport</keyword>
<keyword evidence="12" id="KW-1185">Reference proteome</keyword>
<reference evidence="11 12" key="1">
    <citation type="submission" date="2018-11" db="EMBL/GenBank/DDBJ databases">
        <title>Sequencing the genomes of 1000 actinobacteria strains.</title>
        <authorList>
            <person name="Klenk H.-P."/>
        </authorList>
    </citation>
    <scope>NUCLEOTIDE SEQUENCE [LARGE SCALE GENOMIC DNA]</scope>
    <source>
        <strain evidence="11 12">DSM 11294</strain>
    </source>
</reference>
<protein>
    <submittedName>
        <fullName evidence="11">DHA1 family bicyclomycin/chloramphenicol resistance-like MFS transporter</fullName>
    </submittedName>
</protein>
<dbReference type="Proteomes" id="UP000280668">
    <property type="component" value="Unassembled WGS sequence"/>
</dbReference>
<evidence type="ECO:0000256" key="4">
    <source>
        <dbReference type="ARBA" id="ARBA00022448"/>
    </source>
</evidence>
<dbReference type="GO" id="GO:0005886">
    <property type="term" value="C:plasma membrane"/>
    <property type="evidence" value="ECO:0007669"/>
    <property type="project" value="UniProtKB-SubCell"/>
</dbReference>
<dbReference type="NCBIfam" id="TIGR00710">
    <property type="entry name" value="efflux_Bcr_CflA"/>
    <property type="match status" value="1"/>
</dbReference>
<evidence type="ECO:0000256" key="1">
    <source>
        <dbReference type="ARBA" id="ARBA00004651"/>
    </source>
</evidence>
<feature type="transmembrane region" description="Helical" evidence="9">
    <location>
        <begin position="217"/>
        <end position="241"/>
    </location>
</feature>
<feature type="transmembrane region" description="Helical" evidence="9">
    <location>
        <begin position="312"/>
        <end position="333"/>
    </location>
</feature>
<dbReference type="PROSITE" id="PS50850">
    <property type="entry name" value="MFS"/>
    <property type="match status" value="1"/>
</dbReference>
<dbReference type="Pfam" id="PF07690">
    <property type="entry name" value="MFS_1"/>
    <property type="match status" value="1"/>
</dbReference>
<comment type="similarity">
    <text evidence="2">Belongs to the major facilitator superfamily. Bcr/CmlA family.</text>
</comment>
<comment type="subcellular location">
    <subcellularLocation>
        <location evidence="1">Cell membrane</location>
        <topology evidence="1">Multi-pass membrane protein</topology>
    </subcellularLocation>
</comment>
<dbReference type="CDD" id="cd17320">
    <property type="entry name" value="MFS_MdfA_MDR_like"/>
    <property type="match status" value="1"/>
</dbReference>
<dbReference type="InterPro" id="IPR020846">
    <property type="entry name" value="MFS_dom"/>
</dbReference>
<dbReference type="GO" id="GO:1990961">
    <property type="term" value="P:xenobiotic detoxification by transmembrane export across the plasma membrane"/>
    <property type="evidence" value="ECO:0007669"/>
    <property type="project" value="InterPro"/>
</dbReference>
<dbReference type="InterPro" id="IPR036259">
    <property type="entry name" value="MFS_trans_sf"/>
</dbReference>
<evidence type="ECO:0000256" key="9">
    <source>
        <dbReference type="SAM" id="Phobius"/>
    </source>
</evidence>
<feature type="transmembrane region" description="Helical" evidence="9">
    <location>
        <begin position="384"/>
        <end position="405"/>
    </location>
</feature>
<dbReference type="SUPFAM" id="SSF103473">
    <property type="entry name" value="MFS general substrate transporter"/>
    <property type="match status" value="1"/>
</dbReference>
<feature type="transmembrane region" description="Helical" evidence="9">
    <location>
        <begin position="354"/>
        <end position="378"/>
    </location>
</feature>
<dbReference type="AlphaFoldDB" id="A0A3N2BEP3"/>
<dbReference type="GO" id="GO:0042910">
    <property type="term" value="F:xenobiotic transmembrane transporter activity"/>
    <property type="evidence" value="ECO:0007669"/>
    <property type="project" value="InterPro"/>
</dbReference>
<keyword evidence="6 9" id="KW-0812">Transmembrane</keyword>
<evidence type="ECO:0000313" key="12">
    <source>
        <dbReference type="Proteomes" id="UP000280668"/>
    </source>
</evidence>
<dbReference type="PROSITE" id="PS00216">
    <property type="entry name" value="SUGAR_TRANSPORT_1"/>
    <property type="match status" value="1"/>
</dbReference>
<dbReference type="EMBL" id="RKHK01000001">
    <property type="protein sequence ID" value="ROR73731.1"/>
    <property type="molecule type" value="Genomic_DNA"/>
</dbReference>
<dbReference type="RefSeq" id="WP_123304114.1">
    <property type="nucleotide sequence ID" value="NZ_RKHK01000001.1"/>
</dbReference>
<dbReference type="InterPro" id="IPR005829">
    <property type="entry name" value="Sugar_transporter_CS"/>
</dbReference>
<proteinExistence type="inferred from homology"/>
<dbReference type="PANTHER" id="PTHR23502">
    <property type="entry name" value="MAJOR FACILITATOR SUPERFAMILY"/>
    <property type="match status" value="1"/>
</dbReference>
<evidence type="ECO:0000256" key="5">
    <source>
        <dbReference type="ARBA" id="ARBA00022475"/>
    </source>
</evidence>
<dbReference type="InterPro" id="IPR011701">
    <property type="entry name" value="MFS"/>
</dbReference>
<feature type="transmembrane region" description="Helical" evidence="9">
    <location>
        <begin position="253"/>
        <end position="270"/>
    </location>
</feature>
<dbReference type="PRINTS" id="PR01035">
    <property type="entry name" value="TCRTETA"/>
</dbReference>
<feature type="transmembrane region" description="Helical" evidence="9">
    <location>
        <begin position="282"/>
        <end position="300"/>
    </location>
</feature>
<dbReference type="InterPro" id="IPR001958">
    <property type="entry name" value="Tet-R_TetA/multi-R_MdtG-like"/>
</dbReference>
<evidence type="ECO:0000256" key="6">
    <source>
        <dbReference type="ARBA" id="ARBA00022692"/>
    </source>
</evidence>
<dbReference type="PANTHER" id="PTHR23502:SF132">
    <property type="entry name" value="POLYAMINE TRANSPORTER 2-RELATED"/>
    <property type="match status" value="1"/>
</dbReference>
<accession>A0A3N2BEP3</accession>
<dbReference type="OrthoDB" id="9814303at2"/>
<organism evidence="11 12">
    <name type="scientific">Bogoriella caseilytica</name>
    <dbReference type="NCBI Taxonomy" id="56055"/>
    <lineage>
        <taxon>Bacteria</taxon>
        <taxon>Bacillati</taxon>
        <taxon>Actinomycetota</taxon>
        <taxon>Actinomycetes</taxon>
        <taxon>Micrococcales</taxon>
        <taxon>Bogoriellaceae</taxon>
        <taxon>Bogoriella</taxon>
    </lineage>
</organism>
<feature type="transmembrane region" description="Helical" evidence="9">
    <location>
        <begin position="48"/>
        <end position="67"/>
    </location>
</feature>
<evidence type="ECO:0000256" key="8">
    <source>
        <dbReference type="ARBA" id="ARBA00023136"/>
    </source>
</evidence>
<dbReference type="InterPro" id="IPR004812">
    <property type="entry name" value="Efflux_drug-R_Bcr/CmlA"/>
</dbReference>
<gene>
    <name evidence="11" type="ORF">EDD31_2119</name>
</gene>
<sequence>MSFPARVRPPIGLILILGSMAALPAVTTDLYLPSMPEVVRELETTETLVHATITGVLIGGAIGQLITGPISDRYGRRRPVMVGVAIHCVASLLCVFAPEIFSLLALRVIQGIGNATATVTAMAVIRDRYTGAGASVLMSRLMLVIGVAPLLAPTAGGLIADIWHWRATFVALAIMGVLLMVFIFFGLRESLPPERRQPGGLRPALGGYKRLVTDGRFMALAVMPGLGMAVIIAYVAASPFVMQQDFGLSETQFALAFAANGAGLIIASQLNASLANRVSPLAIIRVTAPLTVALGIWLLIAAGAEAPGEFDLGAMLTLMVPLFLMLSSASMLMPNTVALALSRYGERAGSAASVVGSLQAGLAGGIALLVGAVGGGHAGAADMAVVMLGSSVVALVILAIATPAYRRRRV</sequence>
<feature type="transmembrane region" description="Helical" evidence="9">
    <location>
        <begin position="104"/>
        <end position="125"/>
    </location>
</feature>
<keyword evidence="7 9" id="KW-1133">Transmembrane helix</keyword>
<feature type="transmembrane region" description="Helical" evidence="9">
    <location>
        <begin position="137"/>
        <end position="159"/>
    </location>
</feature>
<evidence type="ECO:0000256" key="2">
    <source>
        <dbReference type="ARBA" id="ARBA00006236"/>
    </source>
</evidence>
<feature type="domain" description="Major facilitator superfamily (MFS) profile" evidence="10">
    <location>
        <begin position="13"/>
        <end position="406"/>
    </location>
</feature>
<keyword evidence="8 9" id="KW-0472">Membrane</keyword>
<evidence type="ECO:0000259" key="10">
    <source>
        <dbReference type="PROSITE" id="PS50850"/>
    </source>
</evidence>
<dbReference type="Gene3D" id="1.20.1720.10">
    <property type="entry name" value="Multidrug resistance protein D"/>
    <property type="match status" value="1"/>
</dbReference>